<reference evidence="1 2" key="1">
    <citation type="journal article" date="2019" name="Commun. Biol.">
        <title>The bagworm genome reveals a unique fibroin gene that provides high tensile strength.</title>
        <authorList>
            <person name="Kono N."/>
            <person name="Nakamura H."/>
            <person name="Ohtoshi R."/>
            <person name="Tomita M."/>
            <person name="Numata K."/>
            <person name="Arakawa K."/>
        </authorList>
    </citation>
    <scope>NUCLEOTIDE SEQUENCE [LARGE SCALE GENOMIC DNA]</scope>
</reference>
<proteinExistence type="predicted"/>
<sequence length="78" mass="8366">MRYIRPRFICPQGASWASRAREGSRRPRCSGKVDPCVINFGPGSADSVSIEIRIISPFPAPASESGGLIKTNSCLAQS</sequence>
<keyword evidence="2" id="KW-1185">Reference proteome</keyword>
<protein>
    <submittedName>
        <fullName evidence="1">Uncharacterized protein</fullName>
    </submittedName>
</protein>
<comment type="caution">
    <text evidence="1">The sequence shown here is derived from an EMBL/GenBank/DDBJ whole genome shotgun (WGS) entry which is preliminary data.</text>
</comment>
<organism evidence="1 2">
    <name type="scientific">Eumeta variegata</name>
    <name type="common">Bagworm moth</name>
    <name type="synonym">Eumeta japonica</name>
    <dbReference type="NCBI Taxonomy" id="151549"/>
    <lineage>
        <taxon>Eukaryota</taxon>
        <taxon>Metazoa</taxon>
        <taxon>Ecdysozoa</taxon>
        <taxon>Arthropoda</taxon>
        <taxon>Hexapoda</taxon>
        <taxon>Insecta</taxon>
        <taxon>Pterygota</taxon>
        <taxon>Neoptera</taxon>
        <taxon>Endopterygota</taxon>
        <taxon>Lepidoptera</taxon>
        <taxon>Glossata</taxon>
        <taxon>Ditrysia</taxon>
        <taxon>Tineoidea</taxon>
        <taxon>Psychidae</taxon>
        <taxon>Oiketicinae</taxon>
        <taxon>Eumeta</taxon>
    </lineage>
</organism>
<dbReference type="AlphaFoldDB" id="A0A4C1SJ21"/>
<dbReference type="Proteomes" id="UP000299102">
    <property type="component" value="Unassembled WGS sequence"/>
</dbReference>
<name>A0A4C1SJ21_EUMVA</name>
<evidence type="ECO:0000313" key="2">
    <source>
        <dbReference type="Proteomes" id="UP000299102"/>
    </source>
</evidence>
<evidence type="ECO:0000313" key="1">
    <source>
        <dbReference type="EMBL" id="GBP01130.1"/>
    </source>
</evidence>
<gene>
    <name evidence="1" type="ORF">EVAR_90761_1</name>
</gene>
<accession>A0A4C1SJ21</accession>
<dbReference type="EMBL" id="BGZK01003423">
    <property type="protein sequence ID" value="GBP01130.1"/>
    <property type="molecule type" value="Genomic_DNA"/>
</dbReference>